<evidence type="ECO:0000313" key="8">
    <source>
        <dbReference type="EMBL" id="VAW93139.1"/>
    </source>
</evidence>
<dbReference type="SUPFAM" id="SSF51735">
    <property type="entry name" value="NAD(P)-binding Rossmann-fold domains"/>
    <property type="match status" value="1"/>
</dbReference>
<keyword evidence="3" id="KW-0521">NADP</keyword>
<dbReference type="Gene3D" id="3.30.360.10">
    <property type="entry name" value="Dihydrodipicolinate Reductase, domain 2"/>
    <property type="match status" value="1"/>
</dbReference>
<feature type="domain" description="Glucose-6-phosphate dehydrogenase C-terminal" evidence="7">
    <location>
        <begin position="190"/>
        <end position="487"/>
    </location>
</feature>
<keyword evidence="2" id="KW-0313">Glucose metabolism</keyword>
<dbReference type="InterPro" id="IPR022674">
    <property type="entry name" value="G6P_DH_NAD-bd"/>
</dbReference>
<proteinExistence type="inferred from homology"/>
<dbReference type="InterPro" id="IPR022675">
    <property type="entry name" value="G6P_DH_C"/>
</dbReference>
<dbReference type="EMBL" id="UOFS01000013">
    <property type="protein sequence ID" value="VAW93139.1"/>
    <property type="molecule type" value="Genomic_DNA"/>
</dbReference>
<dbReference type="InterPro" id="IPR036291">
    <property type="entry name" value="NAD(P)-bd_dom_sf"/>
</dbReference>
<reference evidence="8" key="1">
    <citation type="submission" date="2018-06" db="EMBL/GenBank/DDBJ databases">
        <authorList>
            <person name="Zhirakovskaya E."/>
        </authorList>
    </citation>
    <scope>NUCLEOTIDE SEQUENCE</scope>
</reference>
<dbReference type="SUPFAM" id="SSF55347">
    <property type="entry name" value="Glyceraldehyde-3-phosphate dehydrogenase-like, C-terminal domain"/>
    <property type="match status" value="1"/>
</dbReference>
<dbReference type="PIRSF" id="PIRSF000110">
    <property type="entry name" value="G6PD"/>
    <property type="match status" value="1"/>
</dbReference>
<organism evidence="8">
    <name type="scientific">hydrothermal vent metagenome</name>
    <dbReference type="NCBI Taxonomy" id="652676"/>
    <lineage>
        <taxon>unclassified sequences</taxon>
        <taxon>metagenomes</taxon>
        <taxon>ecological metagenomes</taxon>
    </lineage>
</organism>
<accession>A0A3B1A4L3</accession>
<dbReference type="InterPro" id="IPR001282">
    <property type="entry name" value="G6P_DH"/>
</dbReference>
<dbReference type="Pfam" id="PF00479">
    <property type="entry name" value="G6PD_N"/>
    <property type="match status" value="1"/>
</dbReference>
<dbReference type="HAMAP" id="MF_00966">
    <property type="entry name" value="G6PD"/>
    <property type="match status" value="1"/>
</dbReference>
<dbReference type="Pfam" id="PF02781">
    <property type="entry name" value="G6PD_C"/>
    <property type="match status" value="1"/>
</dbReference>
<dbReference type="EC" id="1.1.1.49" evidence="8"/>
<evidence type="ECO:0000256" key="2">
    <source>
        <dbReference type="ARBA" id="ARBA00022526"/>
    </source>
</evidence>
<dbReference type="PANTHER" id="PTHR23429:SF0">
    <property type="entry name" value="GLUCOSE-6-PHOSPHATE 1-DEHYDROGENASE"/>
    <property type="match status" value="1"/>
</dbReference>
<evidence type="ECO:0000256" key="1">
    <source>
        <dbReference type="ARBA" id="ARBA00004937"/>
    </source>
</evidence>
<keyword evidence="4 8" id="KW-0560">Oxidoreductase</keyword>
<dbReference type="GO" id="GO:0009051">
    <property type="term" value="P:pentose-phosphate shunt, oxidative branch"/>
    <property type="evidence" value="ECO:0007669"/>
    <property type="project" value="TreeGrafter"/>
</dbReference>
<keyword evidence="5" id="KW-0119">Carbohydrate metabolism</keyword>
<dbReference type="Gene3D" id="3.40.50.720">
    <property type="entry name" value="NAD(P)-binding Rossmann-like Domain"/>
    <property type="match status" value="1"/>
</dbReference>
<dbReference type="GO" id="GO:0005829">
    <property type="term" value="C:cytosol"/>
    <property type="evidence" value="ECO:0007669"/>
    <property type="project" value="TreeGrafter"/>
</dbReference>
<feature type="domain" description="Glucose-6-phosphate dehydrogenase NAD-binding" evidence="6">
    <location>
        <begin position="11"/>
        <end position="188"/>
    </location>
</feature>
<evidence type="ECO:0000256" key="4">
    <source>
        <dbReference type="ARBA" id="ARBA00023002"/>
    </source>
</evidence>
<gene>
    <name evidence="8" type="ORF">MNBD_GAMMA22-657</name>
</gene>
<protein>
    <submittedName>
        <fullName evidence="8">Glucose-6-phosphate 1-dehydrogenase</fullName>
        <ecNumber evidence="8">1.1.1.49</ecNumber>
    </submittedName>
</protein>
<dbReference type="PANTHER" id="PTHR23429">
    <property type="entry name" value="GLUCOSE-6-PHOSPHATE 1-DEHYDROGENASE G6PD"/>
    <property type="match status" value="1"/>
</dbReference>
<evidence type="ECO:0000259" key="6">
    <source>
        <dbReference type="Pfam" id="PF00479"/>
    </source>
</evidence>
<comment type="pathway">
    <text evidence="1">Carbohydrate degradation; pentose phosphate pathway; D-ribulose 5-phosphate from D-glucose 6-phosphate (oxidative stage): step 1/3.</text>
</comment>
<dbReference type="GO" id="GO:0050661">
    <property type="term" value="F:NADP binding"/>
    <property type="evidence" value="ECO:0007669"/>
    <property type="project" value="InterPro"/>
</dbReference>
<dbReference type="GO" id="GO:0006006">
    <property type="term" value="P:glucose metabolic process"/>
    <property type="evidence" value="ECO:0007669"/>
    <property type="project" value="UniProtKB-KW"/>
</dbReference>
<evidence type="ECO:0000256" key="3">
    <source>
        <dbReference type="ARBA" id="ARBA00022857"/>
    </source>
</evidence>
<name>A0A3B1A4L3_9ZZZZ</name>
<dbReference type="NCBIfam" id="TIGR00871">
    <property type="entry name" value="zwf"/>
    <property type="match status" value="1"/>
</dbReference>
<evidence type="ECO:0000259" key="7">
    <source>
        <dbReference type="Pfam" id="PF02781"/>
    </source>
</evidence>
<dbReference type="PRINTS" id="PR00079">
    <property type="entry name" value="G6PDHDRGNASE"/>
</dbReference>
<sequence>MQKNLESCTFIIFGVTGNLSRNKLLPALYNLEKANRLPKQMNIIGFGRRDYNHDSWKEYVLNNLSEQGHNDNTVVQDFKERIHYFKGDLASEDSYKALNEYITNSPDISKNIIFYMSIPPSEYAVVSHNITKSNLNNQTSGWRRLVIEKPFGYDIESAKTLENQLHKDFSEKQIFRIDHYLGKGMVQNVLVFRFANLMLEPLWNRNFIDHIQITHSETQGVDGRANYYDNTGALRDMIQSHLLQMLTLVAMEPPAVMDAESLRDEKVKVLKSIRAISKNSVNAHAFRAQYAEGMVNNENVISYLNEEGITDSSVTETYAFLKLYIDNWRWRNVPFYLRTGKRMPKNSSMISIRFKHPPQQLFRQTQIDQLKPNWILLGIQPNECLRIEMQVKQPGLELRTHTTSLDASYCGVSDYSIDAYEALLLDVIENDCSLFLRYDEIRLAWEVIDPILKSWSVERDFIHTYAAGSWGPKQDSRLFDHDDHYWRNSMDEDTL</sequence>
<dbReference type="GO" id="GO:0004345">
    <property type="term" value="F:glucose-6-phosphate dehydrogenase activity"/>
    <property type="evidence" value="ECO:0007669"/>
    <property type="project" value="UniProtKB-EC"/>
</dbReference>
<evidence type="ECO:0000256" key="5">
    <source>
        <dbReference type="ARBA" id="ARBA00023277"/>
    </source>
</evidence>
<dbReference type="AlphaFoldDB" id="A0A3B1A4L3"/>